<keyword evidence="1" id="KW-0732">Signal</keyword>
<dbReference type="PROSITE" id="PS51257">
    <property type="entry name" value="PROKAR_LIPOPROTEIN"/>
    <property type="match status" value="1"/>
</dbReference>
<comment type="caution">
    <text evidence="3">The sequence shown here is derived from an EMBL/GenBank/DDBJ whole genome shotgun (WGS) entry which is preliminary data.</text>
</comment>
<feature type="chain" id="PRO_5045609346" evidence="1">
    <location>
        <begin position="25"/>
        <end position="786"/>
    </location>
</feature>
<dbReference type="InterPro" id="IPR029865">
    <property type="entry name" value="KIAA0319-like"/>
</dbReference>
<evidence type="ECO:0000313" key="3">
    <source>
        <dbReference type="EMBL" id="MEH8016348.1"/>
    </source>
</evidence>
<dbReference type="Proteomes" id="UP001375382">
    <property type="component" value="Unassembled WGS sequence"/>
</dbReference>
<evidence type="ECO:0000256" key="1">
    <source>
        <dbReference type="SAM" id="SignalP"/>
    </source>
</evidence>
<dbReference type="EMBL" id="JALAAR010000002">
    <property type="protein sequence ID" value="MEH8016348.1"/>
    <property type="molecule type" value="Genomic_DNA"/>
</dbReference>
<dbReference type="InterPro" id="IPR022409">
    <property type="entry name" value="PKD/Chitinase_dom"/>
</dbReference>
<dbReference type="CDD" id="cd00146">
    <property type="entry name" value="PKD"/>
    <property type="match status" value="1"/>
</dbReference>
<dbReference type="InterPro" id="IPR000601">
    <property type="entry name" value="PKD_dom"/>
</dbReference>
<evidence type="ECO:0000313" key="4">
    <source>
        <dbReference type="Proteomes" id="UP001375382"/>
    </source>
</evidence>
<dbReference type="SUPFAM" id="SSF49299">
    <property type="entry name" value="PKD domain"/>
    <property type="match status" value="3"/>
</dbReference>
<feature type="domain" description="PKD" evidence="2">
    <location>
        <begin position="36"/>
        <end position="129"/>
    </location>
</feature>
<dbReference type="PROSITE" id="PS50093">
    <property type="entry name" value="PKD"/>
    <property type="match status" value="1"/>
</dbReference>
<dbReference type="InterPro" id="IPR013783">
    <property type="entry name" value="Ig-like_fold"/>
</dbReference>
<dbReference type="RefSeq" id="WP_335734760.1">
    <property type="nucleotide sequence ID" value="NZ_JALAAR010000002.1"/>
</dbReference>
<name>A0ABU8C358_9GAMM</name>
<organism evidence="3 4">
    <name type="scientific">Rheinheimera muenzenbergensis</name>
    <dbReference type="NCBI Taxonomy" id="1193628"/>
    <lineage>
        <taxon>Bacteria</taxon>
        <taxon>Pseudomonadati</taxon>
        <taxon>Pseudomonadota</taxon>
        <taxon>Gammaproteobacteria</taxon>
        <taxon>Chromatiales</taxon>
        <taxon>Chromatiaceae</taxon>
        <taxon>Rheinheimera</taxon>
    </lineage>
</organism>
<dbReference type="PANTHER" id="PTHR46182:SF2">
    <property type="entry name" value="FI19480P1"/>
    <property type="match status" value="1"/>
</dbReference>
<proteinExistence type="predicted"/>
<dbReference type="PANTHER" id="PTHR46182">
    <property type="entry name" value="FI19480P1"/>
    <property type="match status" value="1"/>
</dbReference>
<sequence>MKTKLTICAASLSVLLSACGGSSGAPQVVVQPNQPPVAQFSLSQPQVAVGERVSFDASSSHDPERSQLRYYWQIKDTANELVTPADNTAQVFHYYPQRAGNYTVVLTVTDSQGASHSTELPLSVAASGQHSLKIDAPDTAKQGDYLELQAIFSHMISDKVTANYQWQLVSKPVASAAQLENAVQSRAGFVADQPGEYQLELSLQLGNFIRQTVTHSINVYQTGDVPPQAKIDPSHSRQLWVNEQLQLSSQSSDSDGDVLSYHWTIQGGAYVTQPQHQAEFLFQPTALATYTICLQVNDGKHQDQDCTGIEVTESNRQPVALFSVDSTTLAPNTPIKLTSQASDPDGDTLSYSWLIVSAPGGSDATLDLTDEQQPLFQADKAGDYQIQLQVSDAWQQSAPFVLPLQLQAAPQPQLSINAERLITVGHWSRLQAELTADHDAAQFNWSVLSQPQGANVEFQAGNQADAMFKADLSGEYLLQVAVSGPALVPQVATVLLSADNNLPPVARIAGQTRRYGLVGIKQTFDAAISFDPQGEAISYSWQLFDENSATLLASQNGGALFTVEPQFAANYRVKLQVSDGIKQTESNVLLVVADELPQQLQLSGSYVNVLGQPVAGIKVTTNHIRFRPGYIGVYEAYTDTAGQFSLSFERPQADSWQPGIKVGYNLRYGYQLQDLILTDANDLDLGQMTLADLQKVRFEARYCANLAESAIRFMIVGQRTELTQLDIAATAVLSFSDASPVMETLLPAPATFLLRSNQASVNTQRQFSLAFTPDQLQTVLVDLCNP</sequence>
<keyword evidence="4" id="KW-1185">Reference proteome</keyword>
<dbReference type="SMART" id="SM00089">
    <property type="entry name" value="PKD"/>
    <property type="match status" value="4"/>
</dbReference>
<dbReference type="InterPro" id="IPR035986">
    <property type="entry name" value="PKD_dom_sf"/>
</dbReference>
<feature type="signal peptide" evidence="1">
    <location>
        <begin position="1"/>
        <end position="24"/>
    </location>
</feature>
<dbReference type="Gene3D" id="2.60.40.10">
    <property type="entry name" value="Immunoglobulins"/>
    <property type="match status" value="6"/>
</dbReference>
<evidence type="ECO:0000259" key="2">
    <source>
        <dbReference type="PROSITE" id="PS50093"/>
    </source>
</evidence>
<reference evidence="3 4" key="1">
    <citation type="journal article" date="2023" name="Ecotoxicol. Environ. Saf.">
        <title>Mercury remediation potential of mercury-resistant strain Rheinheimera metallidurans sp. nov. isolated from a municipal waste dumping site.</title>
        <authorList>
            <person name="Yadav V."/>
            <person name="Manjhi A."/>
            <person name="Vadakedath N."/>
        </authorList>
    </citation>
    <scope>NUCLEOTIDE SEQUENCE [LARGE SCALE GENOMIC DNA]</scope>
    <source>
        <strain evidence="3 4">E-49</strain>
    </source>
</reference>
<accession>A0ABU8C358</accession>
<dbReference type="Pfam" id="PF22352">
    <property type="entry name" value="K319L-like_PKD"/>
    <property type="match status" value="1"/>
</dbReference>
<protein>
    <submittedName>
        <fullName evidence="3">PKD domain-containing protein</fullName>
    </submittedName>
</protein>
<gene>
    <name evidence="3" type="ORF">MN202_03830</name>
</gene>
<dbReference type="Pfam" id="PF18911">
    <property type="entry name" value="PKD_4"/>
    <property type="match status" value="1"/>
</dbReference>